<sequence>MLSTSSDAPKSLTTVGDVTTDIDVYSNSSSGNRTSTRMAQSETTADIKVTPIMTKTFGVDGRPDRVSTSGKIAVALKGGQINIYDSRGVYLLHFATVVVEGWDKTQIYPHDVAFGTAYNDDVWVVGGDNVSHYVALYDVEGTFNLKTVLPFPASQPLVDLL</sequence>
<dbReference type="RefSeq" id="XP_035686483.1">
    <property type="nucleotide sequence ID" value="XM_035830590.1"/>
</dbReference>
<accession>A0A9J7LQK8</accession>
<dbReference type="GeneID" id="118422813"/>
<reference evidence="1" key="1">
    <citation type="journal article" date="2020" name="Nat. Ecol. Evol.">
        <title>Deeply conserved synteny resolves early events in vertebrate evolution.</title>
        <authorList>
            <person name="Simakov O."/>
            <person name="Marletaz F."/>
            <person name="Yue J.X."/>
            <person name="O'Connell B."/>
            <person name="Jenkins J."/>
            <person name="Brandt A."/>
            <person name="Calef R."/>
            <person name="Tung C.H."/>
            <person name="Huang T.K."/>
            <person name="Schmutz J."/>
            <person name="Satoh N."/>
            <person name="Yu J.K."/>
            <person name="Putnam N.H."/>
            <person name="Green R.E."/>
            <person name="Rokhsar D.S."/>
        </authorList>
    </citation>
    <scope>NUCLEOTIDE SEQUENCE [LARGE SCALE GENOMIC DNA]</scope>
    <source>
        <strain evidence="1">S238N-H82</strain>
    </source>
</reference>
<evidence type="ECO:0000313" key="1">
    <source>
        <dbReference type="Proteomes" id="UP000001554"/>
    </source>
</evidence>
<dbReference type="KEGG" id="bfo:118422813"/>
<keyword evidence="1" id="KW-1185">Reference proteome</keyword>
<gene>
    <name evidence="2" type="primary">LOC118422813</name>
</gene>
<evidence type="ECO:0000313" key="2">
    <source>
        <dbReference type="RefSeq" id="XP_035686483.1"/>
    </source>
</evidence>
<reference evidence="2" key="2">
    <citation type="submission" date="2025-08" db="UniProtKB">
        <authorList>
            <consortium name="RefSeq"/>
        </authorList>
    </citation>
    <scope>IDENTIFICATION</scope>
    <source>
        <strain evidence="2">S238N-H82</strain>
        <tissue evidence="2">Testes</tissue>
    </source>
</reference>
<dbReference type="Proteomes" id="UP000001554">
    <property type="component" value="Chromosome 9"/>
</dbReference>
<dbReference type="AlphaFoldDB" id="A0A9J7LQK8"/>
<dbReference type="SUPFAM" id="SSF75011">
    <property type="entry name" value="3-carboxy-cis,cis-mucoante lactonizing enzyme"/>
    <property type="match status" value="1"/>
</dbReference>
<name>A0A9J7LQK8_BRAFL</name>
<protein>
    <submittedName>
        <fullName evidence="2">Uncharacterized protein LOC118422813</fullName>
    </submittedName>
</protein>
<organism evidence="1 2">
    <name type="scientific">Branchiostoma floridae</name>
    <name type="common">Florida lancelet</name>
    <name type="synonym">Amphioxus</name>
    <dbReference type="NCBI Taxonomy" id="7739"/>
    <lineage>
        <taxon>Eukaryota</taxon>
        <taxon>Metazoa</taxon>
        <taxon>Chordata</taxon>
        <taxon>Cephalochordata</taxon>
        <taxon>Leptocardii</taxon>
        <taxon>Amphioxiformes</taxon>
        <taxon>Branchiostomatidae</taxon>
        <taxon>Branchiostoma</taxon>
    </lineage>
</organism>
<proteinExistence type="predicted"/>